<proteinExistence type="predicted"/>
<dbReference type="InterPro" id="IPR029063">
    <property type="entry name" value="SAM-dependent_MTases_sf"/>
</dbReference>
<name>A0A4Y7PT82_9AGAM</name>
<dbReference type="STRING" id="50990.A0A4Y7PT82"/>
<keyword evidence="2" id="KW-1185">Reference proteome</keyword>
<organism evidence="1 2">
    <name type="scientific">Rickenella mellea</name>
    <dbReference type="NCBI Taxonomy" id="50990"/>
    <lineage>
        <taxon>Eukaryota</taxon>
        <taxon>Fungi</taxon>
        <taxon>Dikarya</taxon>
        <taxon>Basidiomycota</taxon>
        <taxon>Agaricomycotina</taxon>
        <taxon>Agaricomycetes</taxon>
        <taxon>Hymenochaetales</taxon>
        <taxon>Rickenellaceae</taxon>
        <taxon>Rickenella</taxon>
    </lineage>
</organism>
<sequence>MFFFIQNALNDNNMAHFMNKIYTRTLGIHSLQFGDHLLQGRHLNIRKRCLAFGAGPWVLKVAPQYPNVTFHGIHTLPIVHNLDPTTVITEVDDLNLDLQHLHGRYDAVHCRDAAIGVVHLPRFIGECINALTPGGVFEFEDIDPHLYHPGGHVFLADTTSLLIDTAPSWTVPSPPPTMHYFVRLLAARSFALQLHGTDTGAISRVGTWLVSHPDVEIVNEVETFVNIQDPSSRDVFMVGFVPLICFDMLTEFLKRIIGTAVIQLRLCGTPETVIEELKGGAVQEVLDSRLPVLLRFIRVTARKNRSRY</sequence>
<evidence type="ECO:0008006" key="3">
    <source>
        <dbReference type="Google" id="ProtNLM"/>
    </source>
</evidence>
<dbReference type="VEuPathDB" id="FungiDB:BD410DRAFT_842920"/>
<evidence type="ECO:0000313" key="1">
    <source>
        <dbReference type="EMBL" id="TDL18298.1"/>
    </source>
</evidence>
<dbReference type="Proteomes" id="UP000294933">
    <property type="component" value="Unassembled WGS sequence"/>
</dbReference>
<dbReference type="SUPFAM" id="SSF53335">
    <property type="entry name" value="S-adenosyl-L-methionine-dependent methyltransferases"/>
    <property type="match status" value="1"/>
</dbReference>
<evidence type="ECO:0000313" key="2">
    <source>
        <dbReference type="Proteomes" id="UP000294933"/>
    </source>
</evidence>
<gene>
    <name evidence="1" type="ORF">BD410DRAFT_842920</name>
</gene>
<dbReference type="Gene3D" id="3.40.50.150">
    <property type="entry name" value="Vaccinia Virus protein VP39"/>
    <property type="match status" value="1"/>
</dbReference>
<accession>A0A4Y7PT82</accession>
<dbReference type="AlphaFoldDB" id="A0A4Y7PT82"/>
<dbReference type="OrthoDB" id="2013972at2759"/>
<reference evidence="1 2" key="1">
    <citation type="submission" date="2018-06" db="EMBL/GenBank/DDBJ databases">
        <title>A transcriptomic atlas of mushroom development highlights an independent origin of complex multicellularity.</title>
        <authorList>
            <consortium name="DOE Joint Genome Institute"/>
            <person name="Krizsan K."/>
            <person name="Almasi E."/>
            <person name="Merenyi Z."/>
            <person name="Sahu N."/>
            <person name="Viragh M."/>
            <person name="Koszo T."/>
            <person name="Mondo S."/>
            <person name="Kiss B."/>
            <person name="Balint B."/>
            <person name="Kues U."/>
            <person name="Barry K."/>
            <person name="Hegedus J.C."/>
            <person name="Henrissat B."/>
            <person name="Johnson J."/>
            <person name="Lipzen A."/>
            <person name="Ohm R."/>
            <person name="Nagy I."/>
            <person name="Pangilinan J."/>
            <person name="Yan J."/>
            <person name="Xiong Y."/>
            <person name="Grigoriev I.V."/>
            <person name="Hibbett D.S."/>
            <person name="Nagy L.G."/>
        </authorList>
    </citation>
    <scope>NUCLEOTIDE SEQUENCE [LARGE SCALE GENOMIC DNA]</scope>
    <source>
        <strain evidence="1 2">SZMC22713</strain>
    </source>
</reference>
<protein>
    <recommendedName>
        <fullName evidence="3">S-adenosyl-L-methionine-dependent methyltransferase</fullName>
    </recommendedName>
</protein>
<dbReference type="EMBL" id="ML170209">
    <property type="protein sequence ID" value="TDL18298.1"/>
    <property type="molecule type" value="Genomic_DNA"/>
</dbReference>